<proteinExistence type="predicted"/>
<accession>A0AAW8JJW7</accession>
<organism evidence="1 2">
    <name type="scientific">Acinetobacter gerneri</name>
    <dbReference type="NCBI Taxonomy" id="202952"/>
    <lineage>
        <taxon>Bacteria</taxon>
        <taxon>Pseudomonadati</taxon>
        <taxon>Pseudomonadota</taxon>
        <taxon>Gammaproteobacteria</taxon>
        <taxon>Moraxellales</taxon>
        <taxon>Moraxellaceae</taxon>
        <taxon>Acinetobacter</taxon>
    </lineage>
</organism>
<dbReference type="AlphaFoldDB" id="A0AAW8JJW7"/>
<dbReference type="RefSeq" id="WP_308957178.1">
    <property type="nucleotide sequence ID" value="NZ_JAVICY010000035.1"/>
</dbReference>
<comment type="caution">
    <text evidence="1">The sequence shown here is derived from an EMBL/GenBank/DDBJ whole genome shotgun (WGS) entry which is preliminary data.</text>
</comment>
<gene>
    <name evidence="1" type="ORF">RFH51_16375</name>
</gene>
<dbReference type="EMBL" id="JAVIDA010000032">
    <property type="protein sequence ID" value="MDQ9073031.1"/>
    <property type="molecule type" value="Genomic_DNA"/>
</dbReference>
<name>A0AAW8JJW7_9GAMM</name>
<evidence type="ECO:0000313" key="2">
    <source>
        <dbReference type="Proteomes" id="UP001243195"/>
    </source>
</evidence>
<evidence type="ECO:0000313" key="1">
    <source>
        <dbReference type="EMBL" id="MDQ9073031.1"/>
    </source>
</evidence>
<dbReference type="Proteomes" id="UP001243195">
    <property type="component" value="Unassembled WGS sequence"/>
</dbReference>
<sequence>MTLLIALNIDDYYILAADQRVTLECEPFTNLPKKCYTDGFKKLRLWNHGAFAASGDLILVEYLYQLLQEEVNENSFEILKIAKKAKMLRLNENLSNERSTGCAIFTAKLLNKTVLIHLSINENSVEYEFIEPMQSFLSLGGGDPNDPVYHYFADLLKERYWFDNFENFLDYHLSLVKNFIRRQKGFDNSITPIFDFIIQSSKTGQGYSLDNIDSRQLYLLADSLDRQI</sequence>
<protein>
    <submittedName>
        <fullName evidence="1">Uncharacterized protein</fullName>
    </submittedName>
</protein>
<reference evidence="1" key="1">
    <citation type="submission" date="2023-08" db="EMBL/GenBank/DDBJ databases">
        <title>Emergence of clinically-relevant ST2 carbapenem-resistant Acinetobacter baumannii strains in hospital sewages in Zhejiang, East of China.</title>
        <authorList>
            <person name="Kaichao C."/>
            <person name="Zhang R."/>
        </authorList>
    </citation>
    <scope>NUCLEOTIDE SEQUENCE</scope>
    <source>
        <strain evidence="1">M-SY-60</strain>
    </source>
</reference>